<dbReference type="EMBL" id="MU858147">
    <property type="protein sequence ID" value="KAK4211529.1"/>
    <property type="molecule type" value="Genomic_DNA"/>
</dbReference>
<dbReference type="AlphaFoldDB" id="A0AAN6Y304"/>
<dbReference type="Proteomes" id="UP001301769">
    <property type="component" value="Unassembled WGS sequence"/>
</dbReference>
<evidence type="ECO:0000313" key="2">
    <source>
        <dbReference type="EMBL" id="KAK4211529.1"/>
    </source>
</evidence>
<keyword evidence="3" id="KW-1185">Reference proteome</keyword>
<feature type="non-terminal residue" evidence="2">
    <location>
        <position position="1"/>
    </location>
</feature>
<gene>
    <name evidence="2" type="ORF">QBC37DRAFT_270541</name>
</gene>
<proteinExistence type="predicted"/>
<reference evidence="2" key="2">
    <citation type="submission" date="2023-05" db="EMBL/GenBank/DDBJ databases">
        <authorList>
            <consortium name="Lawrence Berkeley National Laboratory"/>
            <person name="Steindorff A."/>
            <person name="Hensen N."/>
            <person name="Bonometti L."/>
            <person name="Westerberg I."/>
            <person name="Brannstrom I.O."/>
            <person name="Guillou S."/>
            <person name="Cros-Aarteil S."/>
            <person name="Calhoun S."/>
            <person name="Haridas S."/>
            <person name="Kuo A."/>
            <person name="Mondo S."/>
            <person name="Pangilinan J."/>
            <person name="Riley R."/>
            <person name="Labutti K."/>
            <person name="Andreopoulos B."/>
            <person name="Lipzen A."/>
            <person name="Chen C."/>
            <person name="Yanf M."/>
            <person name="Daum C."/>
            <person name="Ng V."/>
            <person name="Clum A."/>
            <person name="Ohm R."/>
            <person name="Martin F."/>
            <person name="Silar P."/>
            <person name="Natvig D."/>
            <person name="Lalanne C."/>
            <person name="Gautier V."/>
            <person name="Ament-Velasquez S.L."/>
            <person name="Kruys A."/>
            <person name="Hutchinson M.I."/>
            <person name="Powell A.J."/>
            <person name="Barry K."/>
            <person name="Miller A.N."/>
            <person name="Grigoriev I.V."/>
            <person name="Debuchy R."/>
            <person name="Gladieux P."/>
            <person name="Thoren M.H."/>
            <person name="Johannesson H."/>
        </authorList>
    </citation>
    <scope>NUCLEOTIDE SEQUENCE</scope>
    <source>
        <strain evidence="2">PSN293</strain>
    </source>
</reference>
<evidence type="ECO:0000313" key="3">
    <source>
        <dbReference type="Proteomes" id="UP001301769"/>
    </source>
</evidence>
<feature type="non-terminal residue" evidence="2">
    <location>
        <position position="126"/>
    </location>
</feature>
<name>A0AAN6Y304_9PEZI</name>
<feature type="region of interest" description="Disordered" evidence="1">
    <location>
        <begin position="1"/>
        <end position="23"/>
    </location>
</feature>
<evidence type="ECO:0000256" key="1">
    <source>
        <dbReference type="SAM" id="MobiDB-lite"/>
    </source>
</evidence>
<comment type="caution">
    <text evidence="2">The sequence shown here is derived from an EMBL/GenBank/DDBJ whole genome shotgun (WGS) entry which is preliminary data.</text>
</comment>
<reference evidence="2" key="1">
    <citation type="journal article" date="2023" name="Mol. Phylogenet. Evol.">
        <title>Genome-scale phylogeny and comparative genomics of the fungal order Sordariales.</title>
        <authorList>
            <person name="Hensen N."/>
            <person name="Bonometti L."/>
            <person name="Westerberg I."/>
            <person name="Brannstrom I.O."/>
            <person name="Guillou S."/>
            <person name="Cros-Aarteil S."/>
            <person name="Calhoun S."/>
            <person name="Haridas S."/>
            <person name="Kuo A."/>
            <person name="Mondo S."/>
            <person name="Pangilinan J."/>
            <person name="Riley R."/>
            <person name="LaButti K."/>
            <person name="Andreopoulos B."/>
            <person name="Lipzen A."/>
            <person name="Chen C."/>
            <person name="Yan M."/>
            <person name="Daum C."/>
            <person name="Ng V."/>
            <person name="Clum A."/>
            <person name="Steindorff A."/>
            <person name="Ohm R.A."/>
            <person name="Martin F."/>
            <person name="Silar P."/>
            <person name="Natvig D.O."/>
            <person name="Lalanne C."/>
            <person name="Gautier V."/>
            <person name="Ament-Velasquez S.L."/>
            <person name="Kruys A."/>
            <person name="Hutchinson M.I."/>
            <person name="Powell A.J."/>
            <person name="Barry K."/>
            <person name="Miller A.N."/>
            <person name="Grigoriev I.V."/>
            <person name="Debuchy R."/>
            <person name="Gladieux P."/>
            <person name="Hiltunen Thoren M."/>
            <person name="Johannesson H."/>
        </authorList>
    </citation>
    <scope>NUCLEOTIDE SEQUENCE</scope>
    <source>
        <strain evidence="2">PSN293</strain>
    </source>
</reference>
<protein>
    <submittedName>
        <fullName evidence="2">Uncharacterized protein</fullName>
    </submittedName>
</protein>
<sequence length="126" mass="13077">TPPARKSPKNCGGHTPEPNPCPKGEICAPTQPPGTADFPGTCVFQPCGGKPNNGICPLGLVCVYSPTEQRTDQPGRCLAAVLTCGEKGGMNRGSTKCAGGWTCLKDPKIDFEYQAEFKGAGICVPP</sequence>
<accession>A0AAN6Y304</accession>
<organism evidence="2 3">
    <name type="scientific">Rhypophila decipiens</name>
    <dbReference type="NCBI Taxonomy" id="261697"/>
    <lineage>
        <taxon>Eukaryota</taxon>
        <taxon>Fungi</taxon>
        <taxon>Dikarya</taxon>
        <taxon>Ascomycota</taxon>
        <taxon>Pezizomycotina</taxon>
        <taxon>Sordariomycetes</taxon>
        <taxon>Sordariomycetidae</taxon>
        <taxon>Sordariales</taxon>
        <taxon>Naviculisporaceae</taxon>
        <taxon>Rhypophila</taxon>
    </lineage>
</organism>